<dbReference type="AlphaFoldDB" id="A0A0D5A1C8"/>
<proteinExistence type="predicted"/>
<dbReference type="OrthoDB" id="7777667at2"/>
<evidence type="ECO:0000313" key="1">
    <source>
        <dbReference type="EMBL" id="AJW30090.1"/>
    </source>
</evidence>
<geneLocation type="plasmid" evidence="1">
    <name>pLM20P4</name>
</geneLocation>
<sequence length="80" mass="8820">MKNPDMVAFTMGLVALSLMREGWPVSDAALLERLNEIAENEPASRITPDMARNALDALRIMEVSALLRLVQSMPATVRPI</sequence>
<dbReference type="EMBL" id="KM659096">
    <property type="protein sequence ID" value="AJW30090.1"/>
    <property type="molecule type" value="Genomic_DNA"/>
</dbReference>
<accession>A0A0D5A1C8</accession>
<dbReference type="RefSeq" id="WP_143809714.1">
    <property type="nucleotide sequence ID" value="NZ_CBCSFT010000067.1"/>
</dbReference>
<protein>
    <submittedName>
        <fullName evidence="1">Uncharacterized protein</fullName>
    </submittedName>
</protein>
<organism evidence="1">
    <name type="scientific">Paracoccus yeei</name>
    <dbReference type="NCBI Taxonomy" id="147645"/>
    <lineage>
        <taxon>Bacteria</taxon>
        <taxon>Pseudomonadati</taxon>
        <taxon>Pseudomonadota</taxon>
        <taxon>Alphaproteobacteria</taxon>
        <taxon>Rhodobacterales</taxon>
        <taxon>Paracoccaceae</taxon>
        <taxon>Paracoccus</taxon>
    </lineage>
</organism>
<name>A0A0D5A1C8_9RHOB</name>
<gene>
    <name evidence="1" type="ORF">pLM20P4_p18</name>
</gene>
<reference evidence="1" key="1">
    <citation type="submission" date="2014-09" db="EMBL/GenBank/DDBJ databases">
        <title>The mobilome of the heavy metals and metalloids hypertolerant bacteria from the Lubin copper mine (Poland).</title>
        <authorList>
            <person name="Dziewit L."/>
            <person name="Bartosik D."/>
        </authorList>
    </citation>
    <scope>NUCLEOTIDE SEQUENCE</scope>
    <source>
        <plasmid evidence="1">pLM20P4</plasmid>
    </source>
</reference>
<keyword evidence="1" id="KW-0614">Plasmid</keyword>